<evidence type="ECO:0000256" key="9">
    <source>
        <dbReference type="ARBA" id="ARBA00040814"/>
    </source>
</evidence>
<dbReference type="EMBL" id="PPHD01016090">
    <property type="protein sequence ID" value="POI29230.1"/>
    <property type="molecule type" value="Genomic_DNA"/>
</dbReference>
<evidence type="ECO:0000256" key="2">
    <source>
        <dbReference type="ARBA" id="ARBA00008066"/>
    </source>
</evidence>
<evidence type="ECO:0000259" key="12">
    <source>
        <dbReference type="Pfam" id="PF01490"/>
    </source>
</evidence>
<dbReference type="InterPro" id="IPR013057">
    <property type="entry name" value="AA_transpt_TM"/>
</dbReference>
<keyword evidence="5" id="KW-0029">Amino-acid transport</keyword>
<evidence type="ECO:0000256" key="6">
    <source>
        <dbReference type="ARBA" id="ARBA00022989"/>
    </source>
</evidence>
<evidence type="ECO:0000256" key="3">
    <source>
        <dbReference type="ARBA" id="ARBA00022448"/>
    </source>
</evidence>
<gene>
    <name evidence="13" type="ORF">CIB84_007020</name>
</gene>
<comment type="function">
    <text evidence="8">Putative sodium-dependent amino acid/proton antiporter.</text>
</comment>
<feature type="transmembrane region" description="Helical" evidence="11">
    <location>
        <begin position="238"/>
        <end position="266"/>
    </location>
</feature>
<comment type="similarity">
    <text evidence="2">Belongs to the amino acid/polyamine transporter 2 family.</text>
</comment>
<keyword evidence="14" id="KW-1185">Reference proteome</keyword>
<evidence type="ECO:0000256" key="4">
    <source>
        <dbReference type="ARBA" id="ARBA00022692"/>
    </source>
</evidence>
<accession>A0A2P4SYR4</accession>
<evidence type="ECO:0000256" key="5">
    <source>
        <dbReference type="ARBA" id="ARBA00022970"/>
    </source>
</evidence>
<dbReference type="PANTHER" id="PTHR22950:SF458">
    <property type="entry name" value="SODIUM-COUPLED NEUTRAL AMINO ACID TRANSPORTER 11-RELATED"/>
    <property type="match status" value="1"/>
</dbReference>
<comment type="subcellular location">
    <subcellularLocation>
        <location evidence="1">Membrane</location>
        <topology evidence="1">Multi-pass membrane protein</topology>
    </subcellularLocation>
</comment>
<dbReference type="GO" id="GO:0016020">
    <property type="term" value="C:membrane"/>
    <property type="evidence" value="ECO:0007669"/>
    <property type="project" value="UniProtKB-SubCell"/>
</dbReference>
<dbReference type="AlphaFoldDB" id="A0A2P4SYR4"/>
<keyword evidence="3" id="KW-0813">Transport</keyword>
<feature type="transmembrane region" description="Helical" evidence="11">
    <location>
        <begin position="65"/>
        <end position="87"/>
    </location>
</feature>
<keyword evidence="4 11" id="KW-0812">Transmembrane</keyword>
<dbReference type="Proteomes" id="UP000237246">
    <property type="component" value="Unassembled WGS sequence"/>
</dbReference>
<dbReference type="OrthoDB" id="28208at2759"/>
<comment type="caution">
    <text evidence="13">The sequence shown here is derived from an EMBL/GenBank/DDBJ whole genome shotgun (WGS) entry which is preliminary data.</text>
</comment>
<sequence>MLSPNFNLLLAFLKQIETDDHTALVSKPRNKGGNGDLASAGFNIINSIIGSGIIGLPYSMKEAGFPLGVLLLFGVAYITAMISYNIITGDTLTKVFLRIPGVGSENVLTDRRFIILFTTIIFTLPLSLYRDIAKLGKVSLLSLLLTIVILVIVMVRAVTLSPQVPKSENAWIFANSNAVQAIGVMSFGDIFENYCKDDNLATFGRFCYGVTVILTFPLECFVTREVIANVFFHGSLSTVFHIVVTVIIIAVATGVSLVYDCLGIVLELN</sequence>
<name>A0A2P4SYR4_BAMTH</name>
<keyword evidence="7 11" id="KW-0472">Membrane</keyword>
<feature type="transmembrane region" description="Helical" evidence="11">
    <location>
        <begin position="113"/>
        <end position="129"/>
    </location>
</feature>
<dbReference type="PANTHER" id="PTHR22950">
    <property type="entry name" value="AMINO ACID TRANSPORTER"/>
    <property type="match status" value="1"/>
</dbReference>
<evidence type="ECO:0000313" key="13">
    <source>
        <dbReference type="EMBL" id="POI29230.1"/>
    </source>
</evidence>
<evidence type="ECO:0000256" key="8">
    <source>
        <dbReference type="ARBA" id="ARBA00037101"/>
    </source>
</evidence>
<feature type="non-terminal residue" evidence="13">
    <location>
        <position position="269"/>
    </location>
</feature>
<feature type="transmembrane region" description="Helical" evidence="11">
    <location>
        <begin position="37"/>
        <end position="58"/>
    </location>
</feature>
<feature type="domain" description="Amino acid transporter transmembrane" evidence="12">
    <location>
        <begin position="188"/>
        <end position="268"/>
    </location>
</feature>
<organism evidence="13 14">
    <name type="scientific">Bambusicola thoracicus</name>
    <name type="common">Chinese bamboo-partridge</name>
    <name type="synonym">Perdix thoracica</name>
    <dbReference type="NCBI Taxonomy" id="9083"/>
    <lineage>
        <taxon>Eukaryota</taxon>
        <taxon>Metazoa</taxon>
        <taxon>Chordata</taxon>
        <taxon>Craniata</taxon>
        <taxon>Vertebrata</taxon>
        <taxon>Euteleostomi</taxon>
        <taxon>Archelosauria</taxon>
        <taxon>Archosauria</taxon>
        <taxon>Dinosauria</taxon>
        <taxon>Saurischia</taxon>
        <taxon>Theropoda</taxon>
        <taxon>Coelurosauria</taxon>
        <taxon>Aves</taxon>
        <taxon>Neognathae</taxon>
        <taxon>Galloanserae</taxon>
        <taxon>Galliformes</taxon>
        <taxon>Phasianidae</taxon>
        <taxon>Perdicinae</taxon>
        <taxon>Bambusicola</taxon>
    </lineage>
</organism>
<protein>
    <recommendedName>
        <fullName evidence="9">Putative sodium-coupled neutral amino acid transporter 11</fullName>
    </recommendedName>
    <alternativeName>
        <fullName evidence="10">Solute carrier family 38 member 11</fullName>
    </alternativeName>
</protein>
<evidence type="ECO:0000256" key="1">
    <source>
        <dbReference type="ARBA" id="ARBA00004141"/>
    </source>
</evidence>
<dbReference type="Pfam" id="PF01490">
    <property type="entry name" value="Aa_trans"/>
    <property type="match status" value="2"/>
</dbReference>
<reference evidence="13 14" key="1">
    <citation type="submission" date="2018-01" db="EMBL/GenBank/DDBJ databases">
        <title>Comparison of the Chinese Bamboo Partridge and Red Junglefowl genome sequences highlights the importance of demography in genome evolution.</title>
        <authorList>
            <person name="Tiley G.P."/>
            <person name="Kimball R.T."/>
            <person name="Braun E.L."/>
            <person name="Burleigh J.G."/>
        </authorList>
    </citation>
    <scope>NUCLEOTIDE SEQUENCE [LARGE SCALE GENOMIC DNA]</scope>
    <source>
        <strain evidence="13">RTK389</strain>
        <tissue evidence="13">Blood</tissue>
    </source>
</reference>
<feature type="domain" description="Amino acid transporter transmembrane" evidence="12">
    <location>
        <begin position="38"/>
        <end position="79"/>
    </location>
</feature>
<proteinExistence type="inferred from homology"/>
<evidence type="ECO:0000313" key="14">
    <source>
        <dbReference type="Proteomes" id="UP000237246"/>
    </source>
</evidence>
<feature type="transmembrane region" description="Helical" evidence="11">
    <location>
        <begin position="200"/>
        <end position="218"/>
    </location>
</feature>
<keyword evidence="6 11" id="KW-1133">Transmembrane helix</keyword>
<feature type="transmembrane region" description="Helical" evidence="11">
    <location>
        <begin position="138"/>
        <end position="158"/>
    </location>
</feature>
<evidence type="ECO:0000256" key="10">
    <source>
        <dbReference type="ARBA" id="ARBA00041723"/>
    </source>
</evidence>
<evidence type="ECO:0000256" key="11">
    <source>
        <dbReference type="SAM" id="Phobius"/>
    </source>
</evidence>
<dbReference type="GO" id="GO:0015179">
    <property type="term" value="F:L-amino acid transmembrane transporter activity"/>
    <property type="evidence" value="ECO:0007669"/>
    <property type="project" value="TreeGrafter"/>
</dbReference>
<evidence type="ECO:0000256" key="7">
    <source>
        <dbReference type="ARBA" id="ARBA00023136"/>
    </source>
</evidence>